<protein>
    <submittedName>
        <fullName evidence="2">Serologically defined colon cancer antigen 8</fullName>
    </submittedName>
</protein>
<dbReference type="GO" id="GO:0007098">
    <property type="term" value="P:centrosome cycle"/>
    <property type="evidence" value="ECO:0007669"/>
    <property type="project" value="InterPro"/>
</dbReference>
<dbReference type="InterPro" id="IPR031887">
    <property type="entry name" value="SDCCAG8"/>
</dbReference>
<evidence type="ECO:0000313" key="3">
    <source>
        <dbReference type="Proteomes" id="UP000028990"/>
    </source>
</evidence>
<evidence type="ECO:0000256" key="1">
    <source>
        <dbReference type="SAM" id="Coils"/>
    </source>
</evidence>
<dbReference type="GO" id="GO:0005813">
    <property type="term" value="C:centrosome"/>
    <property type="evidence" value="ECO:0007669"/>
    <property type="project" value="InterPro"/>
</dbReference>
<dbReference type="AlphaFoldDB" id="A0A091D5A6"/>
<sequence>MRLVQHTWELPLRQLDKHSQATAQQLAQLLNRQSQLLLERQSLSEEVDRLRAQFGNTQAHVWQPASPGHALETRARTVLVCCGPAFAEGAPAPAPKLEAGPLACSRFRLN</sequence>
<dbReference type="EMBL" id="KN123358">
    <property type="protein sequence ID" value="KFO25450.1"/>
    <property type="molecule type" value="Genomic_DNA"/>
</dbReference>
<proteinExistence type="predicted"/>
<gene>
    <name evidence="2" type="ORF">H920_13211</name>
</gene>
<accession>A0A091D5A6</accession>
<organism evidence="2 3">
    <name type="scientific">Fukomys damarensis</name>
    <name type="common">Damaraland mole rat</name>
    <name type="synonym">Cryptomys damarensis</name>
    <dbReference type="NCBI Taxonomy" id="885580"/>
    <lineage>
        <taxon>Eukaryota</taxon>
        <taxon>Metazoa</taxon>
        <taxon>Chordata</taxon>
        <taxon>Craniata</taxon>
        <taxon>Vertebrata</taxon>
        <taxon>Euteleostomi</taxon>
        <taxon>Mammalia</taxon>
        <taxon>Eutheria</taxon>
        <taxon>Euarchontoglires</taxon>
        <taxon>Glires</taxon>
        <taxon>Rodentia</taxon>
        <taxon>Hystricomorpha</taxon>
        <taxon>Bathyergidae</taxon>
        <taxon>Fukomys</taxon>
    </lineage>
</organism>
<name>A0A091D5A6_FUKDA</name>
<reference evidence="2 3" key="1">
    <citation type="submission" date="2013-11" db="EMBL/GenBank/DDBJ databases">
        <title>The Damaraland mole rat (Fukomys damarensis) genome and evolution of African mole rats.</title>
        <authorList>
            <person name="Gladyshev V.N."/>
            <person name="Fang X."/>
        </authorList>
    </citation>
    <scope>NUCLEOTIDE SEQUENCE [LARGE SCALE GENOMIC DNA]</scope>
    <source>
        <tissue evidence="2">Liver</tissue>
    </source>
</reference>
<keyword evidence="3" id="KW-1185">Reference proteome</keyword>
<keyword evidence="1" id="KW-0175">Coiled coil</keyword>
<dbReference type="Proteomes" id="UP000028990">
    <property type="component" value="Unassembled WGS sequence"/>
</dbReference>
<feature type="coiled-coil region" evidence="1">
    <location>
        <begin position="26"/>
        <end position="53"/>
    </location>
</feature>
<evidence type="ECO:0000313" key="2">
    <source>
        <dbReference type="EMBL" id="KFO25450.1"/>
    </source>
</evidence>
<dbReference type="Pfam" id="PF15964">
    <property type="entry name" value="CCCAP"/>
    <property type="match status" value="1"/>
</dbReference>